<evidence type="ECO:0000313" key="8">
    <source>
        <dbReference type="WBParaSite" id="ACOC_0001044401-mRNA-1"/>
    </source>
</evidence>
<keyword evidence="7" id="KW-1185">Reference proteome</keyword>
<dbReference type="InterPro" id="IPR001841">
    <property type="entry name" value="Znf_RING"/>
</dbReference>
<dbReference type="OrthoDB" id="1630758at2759"/>
<evidence type="ECO:0000256" key="2">
    <source>
        <dbReference type="ARBA" id="ARBA00022771"/>
    </source>
</evidence>
<dbReference type="Pfam" id="PF00097">
    <property type="entry name" value="zf-C3HC4"/>
    <property type="match status" value="1"/>
</dbReference>
<dbReference type="WBParaSite" id="ACOC_0001044401-mRNA-1">
    <property type="protein sequence ID" value="ACOC_0001044401-mRNA-1"/>
    <property type="gene ID" value="ACOC_0001044401"/>
</dbReference>
<dbReference type="PROSITE" id="PS50089">
    <property type="entry name" value="ZF_RING_2"/>
    <property type="match status" value="1"/>
</dbReference>
<dbReference type="GO" id="GO:0008270">
    <property type="term" value="F:zinc ion binding"/>
    <property type="evidence" value="ECO:0007669"/>
    <property type="project" value="UniProtKB-KW"/>
</dbReference>
<keyword evidence="2 4" id="KW-0863">Zinc-finger</keyword>
<protein>
    <submittedName>
        <fullName evidence="8">RING-type domain-containing protein</fullName>
    </submittedName>
</protein>
<dbReference type="AlphaFoldDB" id="A0A0R3PWC6"/>
<dbReference type="OMA" id="CVAQEME"/>
<reference evidence="6 7" key="2">
    <citation type="submission" date="2018-11" db="EMBL/GenBank/DDBJ databases">
        <authorList>
            <consortium name="Pathogen Informatics"/>
        </authorList>
    </citation>
    <scope>NUCLEOTIDE SEQUENCE [LARGE SCALE GENOMIC DNA]</scope>
    <source>
        <strain evidence="6 7">Costa Rica</strain>
    </source>
</reference>
<keyword evidence="1" id="KW-0479">Metal-binding</keyword>
<evidence type="ECO:0000256" key="1">
    <source>
        <dbReference type="ARBA" id="ARBA00022723"/>
    </source>
</evidence>
<organism evidence="8">
    <name type="scientific">Angiostrongylus costaricensis</name>
    <name type="common">Nematode worm</name>
    <dbReference type="NCBI Taxonomy" id="334426"/>
    <lineage>
        <taxon>Eukaryota</taxon>
        <taxon>Metazoa</taxon>
        <taxon>Ecdysozoa</taxon>
        <taxon>Nematoda</taxon>
        <taxon>Chromadorea</taxon>
        <taxon>Rhabditida</taxon>
        <taxon>Rhabditina</taxon>
        <taxon>Rhabditomorpha</taxon>
        <taxon>Strongyloidea</taxon>
        <taxon>Metastrongylidae</taxon>
        <taxon>Angiostrongylus</taxon>
    </lineage>
</organism>
<evidence type="ECO:0000313" key="6">
    <source>
        <dbReference type="EMBL" id="VDM62030.1"/>
    </source>
</evidence>
<proteinExistence type="predicted"/>
<keyword evidence="3" id="KW-0862">Zinc</keyword>
<accession>A0A0R3PWC6</accession>
<dbReference type="STRING" id="334426.A0A0R3PWC6"/>
<dbReference type="SUPFAM" id="SSF57850">
    <property type="entry name" value="RING/U-box"/>
    <property type="match status" value="1"/>
</dbReference>
<dbReference type="InterPro" id="IPR017907">
    <property type="entry name" value="Znf_RING_CS"/>
</dbReference>
<dbReference type="InterPro" id="IPR013083">
    <property type="entry name" value="Znf_RING/FYVE/PHD"/>
</dbReference>
<feature type="domain" description="RING-type" evidence="5">
    <location>
        <begin position="7"/>
        <end position="36"/>
    </location>
</feature>
<dbReference type="EMBL" id="UYYA01004474">
    <property type="protein sequence ID" value="VDM62030.1"/>
    <property type="molecule type" value="Genomic_DNA"/>
</dbReference>
<sequence length="68" mass="7938">MENNNEVLLPCLHSFCMVCVAQEMEFRPQFTCPVCKTRIERPIEESWEVPDPPQPLEVVTYLSKLARD</sequence>
<evidence type="ECO:0000256" key="3">
    <source>
        <dbReference type="ARBA" id="ARBA00022833"/>
    </source>
</evidence>
<gene>
    <name evidence="6" type="ORF">ACOC_LOCUS10445</name>
</gene>
<evidence type="ECO:0000256" key="4">
    <source>
        <dbReference type="PROSITE-ProRule" id="PRU00175"/>
    </source>
</evidence>
<dbReference type="PROSITE" id="PS00518">
    <property type="entry name" value="ZF_RING_1"/>
    <property type="match status" value="1"/>
</dbReference>
<name>A0A0R3PWC6_ANGCS</name>
<dbReference type="InterPro" id="IPR018957">
    <property type="entry name" value="Znf_C3HC4_RING-type"/>
</dbReference>
<dbReference type="Gene3D" id="3.30.40.10">
    <property type="entry name" value="Zinc/RING finger domain, C3HC4 (zinc finger)"/>
    <property type="match status" value="1"/>
</dbReference>
<evidence type="ECO:0000313" key="7">
    <source>
        <dbReference type="Proteomes" id="UP000267027"/>
    </source>
</evidence>
<reference evidence="8" key="1">
    <citation type="submission" date="2017-02" db="UniProtKB">
        <authorList>
            <consortium name="WormBaseParasite"/>
        </authorList>
    </citation>
    <scope>IDENTIFICATION</scope>
</reference>
<evidence type="ECO:0000259" key="5">
    <source>
        <dbReference type="PROSITE" id="PS50089"/>
    </source>
</evidence>
<dbReference type="Proteomes" id="UP000267027">
    <property type="component" value="Unassembled WGS sequence"/>
</dbReference>